<evidence type="ECO:0000256" key="1">
    <source>
        <dbReference type="SAM" id="MobiDB-lite"/>
    </source>
</evidence>
<protein>
    <submittedName>
        <fullName evidence="2">Uncharacterized protein</fullName>
    </submittedName>
</protein>
<comment type="caution">
    <text evidence="2">The sequence shown here is derived from an EMBL/GenBank/DDBJ whole genome shotgun (WGS) entry which is preliminary data.</text>
</comment>
<proteinExistence type="predicted"/>
<reference evidence="2" key="2">
    <citation type="journal article" date="2020" name="Nat. Commun.">
        <title>Large-scale genome sequencing of mycorrhizal fungi provides insights into the early evolution of symbiotic traits.</title>
        <authorList>
            <person name="Miyauchi S."/>
            <person name="Kiss E."/>
            <person name="Kuo A."/>
            <person name="Drula E."/>
            <person name="Kohler A."/>
            <person name="Sanchez-Garcia M."/>
            <person name="Morin E."/>
            <person name="Andreopoulos B."/>
            <person name="Barry K.W."/>
            <person name="Bonito G."/>
            <person name="Buee M."/>
            <person name="Carver A."/>
            <person name="Chen C."/>
            <person name="Cichocki N."/>
            <person name="Clum A."/>
            <person name="Culley D."/>
            <person name="Crous P.W."/>
            <person name="Fauchery L."/>
            <person name="Girlanda M."/>
            <person name="Hayes R.D."/>
            <person name="Keri Z."/>
            <person name="LaButti K."/>
            <person name="Lipzen A."/>
            <person name="Lombard V."/>
            <person name="Magnuson J."/>
            <person name="Maillard F."/>
            <person name="Murat C."/>
            <person name="Nolan M."/>
            <person name="Ohm R.A."/>
            <person name="Pangilinan J."/>
            <person name="Pereira M.F."/>
            <person name="Perotto S."/>
            <person name="Peter M."/>
            <person name="Pfister S."/>
            <person name="Riley R."/>
            <person name="Sitrit Y."/>
            <person name="Stielow J.B."/>
            <person name="Szollosi G."/>
            <person name="Zifcakova L."/>
            <person name="Stursova M."/>
            <person name="Spatafora J.W."/>
            <person name="Tedersoo L."/>
            <person name="Vaario L.M."/>
            <person name="Yamada A."/>
            <person name="Yan M."/>
            <person name="Wang P."/>
            <person name="Xu J."/>
            <person name="Bruns T."/>
            <person name="Baldrian P."/>
            <person name="Vilgalys R."/>
            <person name="Dunand C."/>
            <person name="Henrissat B."/>
            <person name="Grigoriev I.V."/>
            <person name="Hibbett D."/>
            <person name="Nagy L.G."/>
            <person name="Martin F.M."/>
        </authorList>
    </citation>
    <scope>NUCLEOTIDE SEQUENCE</scope>
    <source>
        <strain evidence="2">BED1</strain>
    </source>
</reference>
<keyword evidence="3" id="KW-1185">Reference proteome</keyword>
<evidence type="ECO:0000313" key="3">
    <source>
        <dbReference type="Proteomes" id="UP001194468"/>
    </source>
</evidence>
<accession>A0AAD4BNA2</accession>
<evidence type="ECO:0000313" key="2">
    <source>
        <dbReference type="EMBL" id="KAF8435737.1"/>
    </source>
</evidence>
<gene>
    <name evidence="2" type="ORF">L210DRAFT_3632265</name>
</gene>
<dbReference type="AlphaFoldDB" id="A0AAD4BNA2"/>
<name>A0AAD4BNA2_BOLED</name>
<dbReference type="Proteomes" id="UP001194468">
    <property type="component" value="Unassembled WGS sequence"/>
</dbReference>
<feature type="region of interest" description="Disordered" evidence="1">
    <location>
        <begin position="153"/>
        <end position="179"/>
    </location>
</feature>
<organism evidence="2 3">
    <name type="scientific">Boletus edulis BED1</name>
    <dbReference type="NCBI Taxonomy" id="1328754"/>
    <lineage>
        <taxon>Eukaryota</taxon>
        <taxon>Fungi</taxon>
        <taxon>Dikarya</taxon>
        <taxon>Basidiomycota</taxon>
        <taxon>Agaricomycotina</taxon>
        <taxon>Agaricomycetes</taxon>
        <taxon>Agaricomycetidae</taxon>
        <taxon>Boletales</taxon>
        <taxon>Boletineae</taxon>
        <taxon>Boletaceae</taxon>
        <taxon>Boletoideae</taxon>
        <taxon>Boletus</taxon>
    </lineage>
</organism>
<dbReference type="EMBL" id="WHUW01000024">
    <property type="protein sequence ID" value="KAF8435737.1"/>
    <property type="molecule type" value="Genomic_DNA"/>
</dbReference>
<reference evidence="2" key="1">
    <citation type="submission" date="2019-10" db="EMBL/GenBank/DDBJ databases">
        <authorList>
            <consortium name="DOE Joint Genome Institute"/>
            <person name="Kuo A."/>
            <person name="Miyauchi S."/>
            <person name="Kiss E."/>
            <person name="Drula E."/>
            <person name="Kohler A."/>
            <person name="Sanchez-Garcia M."/>
            <person name="Andreopoulos B."/>
            <person name="Barry K.W."/>
            <person name="Bonito G."/>
            <person name="Buee M."/>
            <person name="Carver A."/>
            <person name="Chen C."/>
            <person name="Cichocki N."/>
            <person name="Clum A."/>
            <person name="Culley D."/>
            <person name="Crous P.W."/>
            <person name="Fauchery L."/>
            <person name="Girlanda M."/>
            <person name="Hayes R."/>
            <person name="Keri Z."/>
            <person name="LaButti K."/>
            <person name="Lipzen A."/>
            <person name="Lombard V."/>
            <person name="Magnuson J."/>
            <person name="Maillard F."/>
            <person name="Morin E."/>
            <person name="Murat C."/>
            <person name="Nolan M."/>
            <person name="Ohm R."/>
            <person name="Pangilinan J."/>
            <person name="Pereira M."/>
            <person name="Perotto S."/>
            <person name="Peter M."/>
            <person name="Riley R."/>
            <person name="Sitrit Y."/>
            <person name="Stielow B."/>
            <person name="Szollosi G."/>
            <person name="Zifcakova L."/>
            <person name="Stursova M."/>
            <person name="Spatafora J.W."/>
            <person name="Tedersoo L."/>
            <person name="Vaario L.-M."/>
            <person name="Yamada A."/>
            <person name="Yan M."/>
            <person name="Wang P."/>
            <person name="Xu J."/>
            <person name="Bruns T."/>
            <person name="Baldrian P."/>
            <person name="Vilgalys R."/>
            <person name="Henrissat B."/>
            <person name="Grigoriev I.V."/>
            <person name="Hibbett D."/>
            <person name="Nagy L.G."/>
            <person name="Martin F.M."/>
        </authorList>
    </citation>
    <scope>NUCLEOTIDE SEQUENCE</scope>
    <source>
        <strain evidence="2">BED1</strain>
    </source>
</reference>
<sequence length="179" mass="19972">MDEESSQLSCLCSVGEGMIANRNVAWIANVGYFVYHRYIRGRELLHGARRKLQLLPVNTDGSQRQVQTPTINFMAFTHTMGKNELARPQGVGATFAARNQCLIGEDVAGGDKGMENTDLMDPADELDLKQSSDKNDACFTEFMSVLFIVTAPSNSKPKRSPLDQMRSMPNKRNMDIPQR</sequence>